<evidence type="ECO:0000259" key="1">
    <source>
        <dbReference type="Pfam" id="PF13460"/>
    </source>
</evidence>
<dbReference type="SUPFAM" id="SSF51735">
    <property type="entry name" value="NAD(P)-binding Rossmann-fold domains"/>
    <property type="match status" value="1"/>
</dbReference>
<dbReference type="PANTHER" id="PTHR14097:SF7">
    <property type="entry name" value="OXIDOREDUCTASE HTATIP2"/>
    <property type="match status" value="1"/>
</dbReference>
<dbReference type="InterPro" id="IPR016040">
    <property type="entry name" value="NAD(P)-bd_dom"/>
</dbReference>
<dbReference type="PANTHER" id="PTHR14097">
    <property type="entry name" value="OXIDOREDUCTASE HTATIP2"/>
    <property type="match status" value="1"/>
</dbReference>
<evidence type="ECO:0000313" key="3">
    <source>
        <dbReference type="Proteomes" id="UP000321907"/>
    </source>
</evidence>
<sequence>MQPSSIIMLGATGAVGGEALKTILQDPRAEKVTLLGRREVPDMPAGRVTQHMIDIFTPSSYDGLIEGHEAAVCTLGVGEASKVSKEEFERIDKLAVIDFAKACKAAGVKHFELLASVGINSSSANYYLRIKAELVEALQVLNFERLSIFKPSMIMTPTNRYGFTQGVALAVWPVLDKLFFGGARKYKGIKVADLGGAMARNLYRAGKGYEELQWNEFQDLKPCT</sequence>
<feature type="domain" description="NAD(P)-binding" evidence="1">
    <location>
        <begin position="10"/>
        <end position="129"/>
    </location>
</feature>
<reference evidence="2 3" key="1">
    <citation type="submission" date="2019-08" db="EMBL/GenBank/DDBJ databases">
        <title>Lewinella sp. strain SSH13 Genome sequencing and assembly.</title>
        <authorList>
            <person name="Kim I."/>
        </authorList>
    </citation>
    <scope>NUCLEOTIDE SEQUENCE [LARGE SCALE GENOMIC DNA]</scope>
    <source>
        <strain evidence="2 3">SSH13</strain>
    </source>
</reference>
<accession>A0A5C7F4D3</accession>
<dbReference type="RefSeq" id="WP_147932886.1">
    <property type="nucleotide sequence ID" value="NZ_VOXD01000064.1"/>
</dbReference>
<dbReference type="OrthoDB" id="9798632at2"/>
<name>A0A5C7F4D3_9BACT</name>
<dbReference type="InterPro" id="IPR036291">
    <property type="entry name" value="NAD(P)-bd_dom_sf"/>
</dbReference>
<evidence type="ECO:0000313" key="2">
    <source>
        <dbReference type="EMBL" id="TXF82966.1"/>
    </source>
</evidence>
<comment type="caution">
    <text evidence="2">The sequence shown here is derived from an EMBL/GenBank/DDBJ whole genome shotgun (WGS) entry which is preliminary data.</text>
</comment>
<protein>
    <recommendedName>
        <fullName evidence="1">NAD(P)-binding domain-containing protein</fullName>
    </recommendedName>
</protein>
<dbReference type="Gene3D" id="3.40.50.720">
    <property type="entry name" value="NAD(P)-binding Rossmann-like Domain"/>
    <property type="match status" value="1"/>
</dbReference>
<dbReference type="Proteomes" id="UP000321907">
    <property type="component" value="Unassembled WGS sequence"/>
</dbReference>
<organism evidence="2 3">
    <name type="scientific">Neolewinella aurantiaca</name>
    <dbReference type="NCBI Taxonomy" id="2602767"/>
    <lineage>
        <taxon>Bacteria</taxon>
        <taxon>Pseudomonadati</taxon>
        <taxon>Bacteroidota</taxon>
        <taxon>Saprospiria</taxon>
        <taxon>Saprospirales</taxon>
        <taxon>Lewinellaceae</taxon>
        <taxon>Neolewinella</taxon>
    </lineage>
</organism>
<dbReference type="Pfam" id="PF13460">
    <property type="entry name" value="NAD_binding_10"/>
    <property type="match status" value="1"/>
</dbReference>
<keyword evidence="3" id="KW-1185">Reference proteome</keyword>
<dbReference type="AlphaFoldDB" id="A0A5C7F4D3"/>
<dbReference type="EMBL" id="VOXD01000064">
    <property type="protein sequence ID" value="TXF82966.1"/>
    <property type="molecule type" value="Genomic_DNA"/>
</dbReference>
<proteinExistence type="predicted"/>
<gene>
    <name evidence="2" type="ORF">FUA23_21720</name>
</gene>